<dbReference type="SUPFAM" id="SSF52799">
    <property type="entry name" value="(Phosphotyrosine protein) phosphatases II"/>
    <property type="match status" value="1"/>
</dbReference>
<evidence type="ECO:0000259" key="2">
    <source>
        <dbReference type="PROSITE" id="PS51339"/>
    </source>
</evidence>
<reference evidence="6" key="1">
    <citation type="submission" date="2017-02" db="UniProtKB">
        <authorList>
            <consortium name="WormBaseParasite"/>
        </authorList>
    </citation>
    <scope>IDENTIFICATION</scope>
</reference>
<evidence type="ECO:0000256" key="1">
    <source>
        <dbReference type="ARBA" id="ARBA00007471"/>
    </source>
</evidence>
<dbReference type="WBParaSite" id="DME_0000610601-mRNA-1">
    <property type="protein sequence ID" value="DME_0000610601-mRNA-1"/>
    <property type="gene ID" value="DME_0000610601"/>
</dbReference>
<reference evidence="3 5" key="2">
    <citation type="submission" date="2018-11" db="EMBL/GenBank/DDBJ databases">
        <authorList>
            <consortium name="Pathogen Informatics"/>
        </authorList>
    </citation>
    <scope>NUCLEOTIDE SEQUENCE [LARGE SCALE GENOMIC DNA]</scope>
</reference>
<dbReference type="InterPro" id="IPR029021">
    <property type="entry name" value="Prot-tyrosine_phosphatase-like"/>
</dbReference>
<evidence type="ECO:0000313" key="5">
    <source>
        <dbReference type="Proteomes" id="UP000274756"/>
    </source>
</evidence>
<dbReference type="InterPro" id="IPR030564">
    <property type="entry name" value="Myotubularin"/>
</dbReference>
<feature type="domain" description="Myotubularin phosphatase" evidence="2">
    <location>
        <begin position="196"/>
        <end position="559"/>
    </location>
</feature>
<keyword evidence="5" id="KW-1185">Reference proteome</keyword>
<sequence length="706" mass="80734">MSDLSAVEHKDSFRSYVATFNNQNRPDPINDEPDFLLLKGELISSQCGDVLLDPPFRENLFGKLYCTNFRICFVPLIEKRPDPCCSRNLVFANDFQLPLCSLETIFYSSHPITKRTSSSMKRFRLMTSPASQLDIVSCIKVFSKDFRIWTFDLQRSQFAVNLANNIYHFSHPVSLSNFFHFPVEISYLDHSSSIRFNERKDWIDELRRCHADESSWRICFLHSDRTSQKYLVETYPSCVVVPSEVFDVVIIEYLIPNWSNGRFPIWCWSATNGCALLRSSCCTQDLNSSYLWERILTPICKMHPRSRRPLIISIDISPSQISNAYEKLRELCSIESVAQFLQRDKDWYSLLAETGWCKLIFDCLSVTCSVLHKITENQRSVIIADEDGFNGSVIVSSLVQICGDRYYRTIAGLNSLIEKEWIALGHPFGKNIFNCGFVYNKTLRQTTPTFLVFLDALWQLLRIFPLYFEYSQYMLIALWDLSITGLSSGLTYNSVSERLASNKVAPTFPLSQYYSSKYCAMFTNTAYSLNLLFALDPLSREFLCACASPFDIEFWTDCYLRWVPPANVKDGGKLTQDIALCSVISMAASAASPTYDSVLSRHQFHPAFDSSNINSAFPYIDTLSLAPIFNDMDIITENSSVKSMRLHFENVLPSSSKLLYERRLSGSFFLPHLNNEVEESGIPRFIASSDKHSTKKRNMSAVGTLV</sequence>
<dbReference type="Pfam" id="PF12578">
    <property type="entry name" value="3-PAP"/>
    <property type="match status" value="1"/>
</dbReference>
<organism evidence="4 6">
    <name type="scientific">Dracunculus medinensis</name>
    <name type="common">Guinea worm</name>
    <dbReference type="NCBI Taxonomy" id="318479"/>
    <lineage>
        <taxon>Eukaryota</taxon>
        <taxon>Metazoa</taxon>
        <taxon>Ecdysozoa</taxon>
        <taxon>Nematoda</taxon>
        <taxon>Chromadorea</taxon>
        <taxon>Rhabditida</taxon>
        <taxon>Spirurina</taxon>
        <taxon>Dracunculoidea</taxon>
        <taxon>Dracunculidae</taxon>
        <taxon>Dracunculus</taxon>
    </lineage>
</organism>
<dbReference type="STRING" id="318479.A0A0N4UFA6"/>
<name>A0A0N4UFA6_DRAME</name>
<dbReference type="PANTHER" id="PTHR10807:SF110">
    <property type="entry name" value="FI17948P1"/>
    <property type="match status" value="1"/>
</dbReference>
<accession>A0A0N4UFA6</accession>
<protein>
    <submittedName>
        <fullName evidence="6">Myotubularin phosphatase domain-containing protein</fullName>
    </submittedName>
</protein>
<dbReference type="Proteomes" id="UP000038040">
    <property type="component" value="Unplaced"/>
</dbReference>
<dbReference type="InterPro" id="IPR010569">
    <property type="entry name" value="Myotubularin-like_Pase_dom"/>
</dbReference>
<dbReference type="GO" id="GO:0046856">
    <property type="term" value="P:phosphatidylinositol dephosphorylation"/>
    <property type="evidence" value="ECO:0007669"/>
    <property type="project" value="TreeGrafter"/>
</dbReference>
<evidence type="ECO:0000313" key="6">
    <source>
        <dbReference type="WBParaSite" id="DME_0000610601-mRNA-1"/>
    </source>
</evidence>
<dbReference type="InterPro" id="IPR022587">
    <property type="entry name" value="MTMR12-like_C"/>
</dbReference>
<dbReference type="OrthoDB" id="271628at2759"/>
<dbReference type="GO" id="GO:0005737">
    <property type="term" value="C:cytoplasm"/>
    <property type="evidence" value="ECO:0007669"/>
    <property type="project" value="TreeGrafter"/>
</dbReference>
<proteinExistence type="inferred from homology"/>
<dbReference type="Proteomes" id="UP000274756">
    <property type="component" value="Unassembled WGS sequence"/>
</dbReference>
<dbReference type="GO" id="GO:0016020">
    <property type="term" value="C:membrane"/>
    <property type="evidence" value="ECO:0007669"/>
    <property type="project" value="TreeGrafter"/>
</dbReference>
<comment type="similarity">
    <text evidence="1">Belongs to the protein-tyrosine phosphatase family. Non-receptor class myotubularin subfamily.</text>
</comment>
<dbReference type="PROSITE" id="PS51339">
    <property type="entry name" value="PPASE_MYOTUBULARIN"/>
    <property type="match status" value="1"/>
</dbReference>
<evidence type="ECO:0000313" key="3">
    <source>
        <dbReference type="EMBL" id="VDN51072.1"/>
    </source>
</evidence>
<dbReference type="Pfam" id="PF06602">
    <property type="entry name" value="Myotub-related"/>
    <property type="match status" value="2"/>
</dbReference>
<dbReference type="EMBL" id="UYYG01000012">
    <property type="protein sequence ID" value="VDN51072.1"/>
    <property type="molecule type" value="Genomic_DNA"/>
</dbReference>
<gene>
    <name evidence="3" type="ORF">DME_LOCUS1045</name>
</gene>
<dbReference type="AlphaFoldDB" id="A0A0N4UFA6"/>
<dbReference type="PANTHER" id="PTHR10807">
    <property type="entry name" value="MYOTUBULARIN-RELATED"/>
    <property type="match status" value="1"/>
</dbReference>
<dbReference type="SUPFAM" id="SSF50729">
    <property type="entry name" value="PH domain-like"/>
    <property type="match status" value="1"/>
</dbReference>
<evidence type="ECO:0000313" key="4">
    <source>
        <dbReference type="Proteomes" id="UP000038040"/>
    </source>
</evidence>